<dbReference type="SMART" id="SM00256">
    <property type="entry name" value="FBOX"/>
    <property type="match status" value="1"/>
</dbReference>
<proteinExistence type="predicted"/>
<reference evidence="2" key="1">
    <citation type="submission" date="2020-07" db="EMBL/GenBank/DDBJ databases">
        <title>Genome sequence and genetic diversity analysis of an under-domesticated orphan crop, white fonio (Digitaria exilis).</title>
        <authorList>
            <person name="Bennetzen J.L."/>
            <person name="Chen S."/>
            <person name="Ma X."/>
            <person name="Wang X."/>
            <person name="Yssel A.E.J."/>
            <person name="Chaluvadi S.R."/>
            <person name="Johnson M."/>
            <person name="Gangashetty P."/>
            <person name="Hamidou F."/>
            <person name="Sanogo M.D."/>
            <person name="Zwaenepoel A."/>
            <person name="Wallace J."/>
            <person name="Van De Peer Y."/>
            <person name="Van Deynze A."/>
        </authorList>
    </citation>
    <scope>NUCLEOTIDE SEQUENCE</scope>
    <source>
        <tissue evidence="2">Leaves</tissue>
    </source>
</reference>
<dbReference type="InterPro" id="IPR001810">
    <property type="entry name" value="F-box_dom"/>
</dbReference>
<organism evidence="2 3">
    <name type="scientific">Digitaria exilis</name>
    <dbReference type="NCBI Taxonomy" id="1010633"/>
    <lineage>
        <taxon>Eukaryota</taxon>
        <taxon>Viridiplantae</taxon>
        <taxon>Streptophyta</taxon>
        <taxon>Embryophyta</taxon>
        <taxon>Tracheophyta</taxon>
        <taxon>Spermatophyta</taxon>
        <taxon>Magnoliopsida</taxon>
        <taxon>Liliopsida</taxon>
        <taxon>Poales</taxon>
        <taxon>Poaceae</taxon>
        <taxon>PACMAD clade</taxon>
        <taxon>Panicoideae</taxon>
        <taxon>Panicodae</taxon>
        <taxon>Paniceae</taxon>
        <taxon>Anthephorinae</taxon>
        <taxon>Digitaria</taxon>
    </lineage>
</organism>
<keyword evidence="3" id="KW-1185">Reference proteome</keyword>
<gene>
    <name evidence="2" type="ORF">HU200_059597</name>
</gene>
<feature type="domain" description="F-box" evidence="1">
    <location>
        <begin position="1"/>
        <end position="45"/>
    </location>
</feature>
<sequence length="245" mass="27424">MDSLPGDVLGDVLALLPPRSLAACRGVCKAWRAAVDAGGLLRSDLLPLSVRGFFVGTDMPSCPFFFRRPSSSSTARKIAGAALDYLQDMGYDQDIAMIRGYCNGLLLLDQCVVNPATRRWARLPPYPPSPEKMEGFHYKECIAFEPAVSPHYRVVRLPYVPISELEGKFDGGIEWPMDPFVIQVFSSGSQRWEHRLLVREQGEAAARCTLGDMRQFYSPYSVSCDDAVFWHEALYVKCMNGFLIR</sequence>
<dbReference type="InterPro" id="IPR036047">
    <property type="entry name" value="F-box-like_dom_sf"/>
</dbReference>
<dbReference type="AlphaFoldDB" id="A0A835DZQ7"/>
<accession>A0A835DZQ7</accession>
<dbReference type="OrthoDB" id="634281at2759"/>
<dbReference type="EMBL" id="JACEFO010002484">
    <property type="protein sequence ID" value="KAF8658130.1"/>
    <property type="molecule type" value="Genomic_DNA"/>
</dbReference>
<dbReference type="PANTHER" id="PTHR34591">
    <property type="entry name" value="OS03G0653100 PROTEIN-RELATED"/>
    <property type="match status" value="1"/>
</dbReference>
<evidence type="ECO:0000313" key="2">
    <source>
        <dbReference type="EMBL" id="KAF8658130.1"/>
    </source>
</evidence>
<evidence type="ECO:0000259" key="1">
    <source>
        <dbReference type="PROSITE" id="PS50181"/>
    </source>
</evidence>
<evidence type="ECO:0000313" key="3">
    <source>
        <dbReference type="Proteomes" id="UP000636709"/>
    </source>
</evidence>
<dbReference type="PROSITE" id="PS50181">
    <property type="entry name" value="FBOX"/>
    <property type="match status" value="1"/>
</dbReference>
<dbReference type="Pfam" id="PF12937">
    <property type="entry name" value="F-box-like"/>
    <property type="match status" value="1"/>
</dbReference>
<protein>
    <recommendedName>
        <fullName evidence="1">F-box domain-containing protein</fullName>
    </recommendedName>
</protein>
<name>A0A835DZQ7_9POAL</name>
<dbReference type="Gene3D" id="1.20.1280.50">
    <property type="match status" value="1"/>
</dbReference>
<dbReference type="Proteomes" id="UP000636709">
    <property type="component" value="Unassembled WGS sequence"/>
</dbReference>
<dbReference type="SUPFAM" id="SSF81383">
    <property type="entry name" value="F-box domain"/>
    <property type="match status" value="1"/>
</dbReference>
<comment type="caution">
    <text evidence="2">The sequence shown here is derived from an EMBL/GenBank/DDBJ whole genome shotgun (WGS) entry which is preliminary data.</text>
</comment>